<feature type="region of interest" description="Disordered" evidence="1">
    <location>
        <begin position="1"/>
        <end position="21"/>
    </location>
</feature>
<dbReference type="Gene3D" id="1.10.3680.10">
    <property type="entry name" value="TerB-like"/>
    <property type="match status" value="1"/>
</dbReference>
<protein>
    <recommendedName>
        <fullName evidence="2">Co-chaperone DjlA N-terminal domain-containing protein</fullName>
    </recommendedName>
</protein>
<dbReference type="CDD" id="cd07313">
    <property type="entry name" value="terB_like_2"/>
    <property type="match status" value="1"/>
</dbReference>
<feature type="compositionally biased region" description="Polar residues" evidence="1">
    <location>
        <begin position="1"/>
        <end position="11"/>
    </location>
</feature>
<proteinExistence type="predicted"/>
<evidence type="ECO:0000259" key="2">
    <source>
        <dbReference type="Pfam" id="PF05099"/>
    </source>
</evidence>
<name>A0ABQ3DPR1_9GAMM</name>
<dbReference type="EMBL" id="BMZI01000001">
    <property type="protein sequence ID" value="GHB07684.1"/>
    <property type="molecule type" value="Genomic_DNA"/>
</dbReference>
<dbReference type="InterPro" id="IPR029024">
    <property type="entry name" value="TerB-like"/>
</dbReference>
<dbReference type="Proteomes" id="UP000646745">
    <property type="component" value="Unassembled WGS sequence"/>
</dbReference>
<dbReference type="SUPFAM" id="SSF158682">
    <property type="entry name" value="TerB-like"/>
    <property type="match status" value="1"/>
</dbReference>
<feature type="domain" description="Co-chaperone DjlA N-terminal" evidence="2">
    <location>
        <begin position="86"/>
        <end position="202"/>
    </location>
</feature>
<keyword evidence="4" id="KW-1185">Reference proteome</keyword>
<dbReference type="Pfam" id="PF05099">
    <property type="entry name" value="TerB"/>
    <property type="match status" value="1"/>
</dbReference>
<reference evidence="4" key="1">
    <citation type="journal article" date="2019" name="Int. J. Syst. Evol. Microbiol.">
        <title>The Global Catalogue of Microorganisms (GCM) 10K type strain sequencing project: providing services to taxonomists for standard genome sequencing and annotation.</title>
        <authorList>
            <consortium name="The Broad Institute Genomics Platform"/>
            <consortium name="The Broad Institute Genome Sequencing Center for Infectious Disease"/>
            <person name="Wu L."/>
            <person name="Ma J."/>
        </authorList>
    </citation>
    <scope>NUCLEOTIDE SEQUENCE [LARGE SCALE GENOMIC DNA]</scope>
    <source>
        <strain evidence="4">KCTC 32998</strain>
    </source>
</reference>
<sequence length="212" mass="23854">MDASSGMSLGSPSARPRDEFIGKDELVTEGELVTGSELVTEKVSNGNLYSPPVSEGDIMMLDTVQQFFQRVLSVPEGDGREAITPELAVAALLSEVLRADYDIDPAEERAMRQFLARRFGLDEASVESLVVKAEAQVEHAVDHFRYVSLLNEHFTYNQRVELIAEMWRLAYIDNELAPLEEHRIRRLADLLYVTHSDFIRTKLAVKEELGLT</sequence>
<evidence type="ECO:0000256" key="1">
    <source>
        <dbReference type="SAM" id="MobiDB-lite"/>
    </source>
</evidence>
<organism evidence="3 4">
    <name type="scientific">Salinicola rhizosphaerae</name>
    <dbReference type="NCBI Taxonomy" id="1443141"/>
    <lineage>
        <taxon>Bacteria</taxon>
        <taxon>Pseudomonadati</taxon>
        <taxon>Pseudomonadota</taxon>
        <taxon>Gammaproteobacteria</taxon>
        <taxon>Oceanospirillales</taxon>
        <taxon>Halomonadaceae</taxon>
        <taxon>Salinicola</taxon>
    </lineage>
</organism>
<comment type="caution">
    <text evidence="3">The sequence shown here is derived from an EMBL/GenBank/DDBJ whole genome shotgun (WGS) entry which is preliminary data.</text>
</comment>
<accession>A0ABQ3DPR1</accession>
<evidence type="ECO:0000313" key="3">
    <source>
        <dbReference type="EMBL" id="GHB07684.1"/>
    </source>
</evidence>
<gene>
    <name evidence="3" type="ORF">GCM10009038_01140</name>
</gene>
<evidence type="ECO:0000313" key="4">
    <source>
        <dbReference type="Proteomes" id="UP000646745"/>
    </source>
</evidence>
<dbReference type="InterPro" id="IPR007791">
    <property type="entry name" value="DjlA_N"/>
</dbReference>